<name>A0A837IUT9_9LACO</name>
<dbReference type="EMBL" id="JHAJ01000009">
    <property type="protein sequence ID" value="KLA47308.1"/>
    <property type="molecule type" value="Genomic_DNA"/>
</dbReference>
<organism evidence="1 2">
    <name type="scientific">Ligilactobacillus ruminis</name>
    <dbReference type="NCBI Taxonomy" id="1623"/>
    <lineage>
        <taxon>Bacteria</taxon>
        <taxon>Bacillati</taxon>
        <taxon>Bacillota</taxon>
        <taxon>Bacilli</taxon>
        <taxon>Lactobacillales</taxon>
        <taxon>Lactobacillaceae</taxon>
        <taxon>Ligilactobacillus</taxon>
    </lineage>
</organism>
<comment type="caution">
    <text evidence="1">The sequence shown here is derived from an EMBL/GenBank/DDBJ whole genome shotgun (WGS) entry which is preliminary data.</text>
</comment>
<protein>
    <submittedName>
        <fullName evidence="1">Uncharacterized protein</fullName>
    </submittedName>
</protein>
<evidence type="ECO:0000313" key="2">
    <source>
        <dbReference type="Proteomes" id="UP000035618"/>
    </source>
</evidence>
<evidence type="ECO:0000313" key="1">
    <source>
        <dbReference type="EMBL" id="KLA47308.1"/>
    </source>
</evidence>
<accession>A0A837IUT9</accession>
<sequence>MVPRAPNFDKLVDKNEAFIPFFVYFRIRALKQDSEQSRNQQNYSKADCGSGKNAIFFDLPANAVNVDSRGIKSLFAAVSSAFYKKIGCMKNADGGSLRF</sequence>
<reference evidence="1 2" key="1">
    <citation type="journal article" date="2015" name="BMC Microbiol.">
        <title>Lactobacillus ruminis strains cluster according to their mammalian gut source.</title>
        <authorList>
            <person name="O' Donnell M.M."/>
            <person name="Harris H.M."/>
            <person name="Lynch D.B."/>
            <person name="Ross R.P."/>
            <person name="O'Toole P.W."/>
        </authorList>
    </citation>
    <scope>NUCLEOTIDE SEQUENCE [LARGE SCALE GENOMIC DNA]</scope>
    <source>
        <strain evidence="1 2">ATCC 27780</strain>
    </source>
</reference>
<gene>
    <name evidence="1" type="ORF">LRB_603</name>
</gene>
<dbReference type="AlphaFoldDB" id="A0A837IUT9"/>
<proteinExistence type="predicted"/>
<dbReference type="Proteomes" id="UP000035618">
    <property type="component" value="Unassembled WGS sequence"/>
</dbReference>